<dbReference type="SUPFAM" id="SSF50965">
    <property type="entry name" value="Galactose oxidase, central domain"/>
    <property type="match status" value="1"/>
</dbReference>
<dbReference type="InterPro" id="IPR011043">
    <property type="entry name" value="Gal_Oxase/kelch_b-propeller"/>
</dbReference>
<dbReference type="STRING" id="930990.A0A067M6R6"/>
<evidence type="ECO:0000256" key="1">
    <source>
        <dbReference type="SAM" id="SignalP"/>
    </source>
</evidence>
<dbReference type="InParanoid" id="A0A067M6R6"/>
<feature type="signal peptide" evidence="1">
    <location>
        <begin position="1"/>
        <end position="16"/>
    </location>
</feature>
<dbReference type="Proteomes" id="UP000027195">
    <property type="component" value="Unassembled WGS sequence"/>
</dbReference>
<evidence type="ECO:0000313" key="2">
    <source>
        <dbReference type="EMBL" id="KDQ10370.1"/>
    </source>
</evidence>
<protein>
    <submittedName>
        <fullName evidence="2">Uncharacterized protein</fullName>
    </submittedName>
</protein>
<accession>A0A067M6R6</accession>
<dbReference type="EMBL" id="KL198068">
    <property type="protein sequence ID" value="KDQ10370.1"/>
    <property type="molecule type" value="Genomic_DNA"/>
</dbReference>
<organism evidence="2 3">
    <name type="scientific">Botryobasidium botryosum (strain FD-172 SS1)</name>
    <dbReference type="NCBI Taxonomy" id="930990"/>
    <lineage>
        <taxon>Eukaryota</taxon>
        <taxon>Fungi</taxon>
        <taxon>Dikarya</taxon>
        <taxon>Basidiomycota</taxon>
        <taxon>Agaricomycotina</taxon>
        <taxon>Agaricomycetes</taxon>
        <taxon>Cantharellales</taxon>
        <taxon>Botryobasidiaceae</taxon>
        <taxon>Botryobasidium</taxon>
    </lineage>
</organism>
<gene>
    <name evidence="2" type="ORF">BOTBODRAFT_36266</name>
</gene>
<reference evidence="3" key="1">
    <citation type="journal article" date="2014" name="Proc. Natl. Acad. Sci. U.S.A.">
        <title>Extensive sampling of basidiomycete genomes demonstrates inadequacy of the white-rot/brown-rot paradigm for wood decay fungi.</title>
        <authorList>
            <person name="Riley R."/>
            <person name="Salamov A.A."/>
            <person name="Brown D.W."/>
            <person name="Nagy L.G."/>
            <person name="Floudas D."/>
            <person name="Held B.W."/>
            <person name="Levasseur A."/>
            <person name="Lombard V."/>
            <person name="Morin E."/>
            <person name="Otillar R."/>
            <person name="Lindquist E.A."/>
            <person name="Sun H."/>
            <person name="LaButti K.M."/>
            <person name="Schmutz J."/>
            <person name="Jabbour D."/>
            <person name="Luo H."/>
            <person name="Baker S.E."/>
            <person name="Pisabarro A.G."/>
            <person name="Walton J.D."/>
            <person name="Blanchette R.A."/>
            <person name="Henrissat B."/>
            <person name="Martin F."/>
            <person name="Cullen D."/>
            <person name="Hibbett D.S."/>
            <person name="Grigoriev I.V."/>
        </authorList>
    </citation>
    <scope>NUCLEOTIDE SEQUENCE [LARGE SCALE GENOMIC DNA]</scope>
    <source>
        <strain evidence="3">FD-172 SS1</strain>
    </source>
</reference>
<dbReference type="OrthoDB" id="3356102at2759"/>
<dbReference type="HOGENOM" id="CLU_059781_1_0_1"/>
<evidence type="ECO:0000313" key="3">
    <source>
        <dbReference type="Proteomes" id="UP000027195"/>
    </source>
</evidence>
<name>A0A067M6R6_BOTB1</name>
<feature type="chain" id="PRO_5001641056" evidence="1">
    <location>
        <begin position="17"/>
        <end position="318"/>
    </location>
</feature>
<dbReference type="AlphaFoldDB" id="A0A067M6R6"/>
<proteinExistence type="predicted"/>
<keyword evidence="3" id="KW-1185">Reference proteome</keyword>
<sequence>MVSVLSLLALLAPIVATSVHAMSCAAFDSNWNLYAFGVGTHDVNLGQQNTWTQNGEPRVLNNRGRPPFNGKNTQCFLAQYFNAIYVMDGDASKPDVIHIFDASTGTWSTQKTQLVPGLNLTSTTAILDHDTNVFYGMHKDKMYSLNMTELTKAQASPVVWKTTHNPFWLSGDKPYEPVMAIAQNHIHFIGAPNLKAGEADIFVIHYAYFQPEKQYYQPVKGSSVFPSVHGQTASFANAQNLVQEQFAFIPDNNENTYVIDVQKNTTTAHPAPPVRYSGSGSTSYAASPYALVQLSSSGQLAFMEKNGSGWVKFKKQIK</sequence>
<keyword evidence="1" id="KW-0732">Signal</keyword>